<dbReference type="PANTHER" id="PTHR24292:SF104">
    <property type="entry name" value="CYTOCHROME P450 308A1-RELATED"/>
    <property type="match status" value="1"/>
</dbReference>
<dbReference type="GO" id="GO:0005789">
    <property type="term" value="C:endoplasmic reticulum membrane"/>
    <property type="evidence" value="ECO:0007669"/>
    <property type="project" value="UniProtKB-SubCell"/>
</dbReference>
<keyword evidence="20" id="KW-1185">Reference proteome</keyword>
<feature type="binding site" evidence="15">
    <location>
        <position position="47"/>
    </location>
    <ligand>
        <name>Zn(2+)</name>
        <dbReference type="ChEBI" id="CHEBI:29105"/>
    </ligand>
</feature>
<feature type="domain" description="ZAD" evidence="18">
    <location>
        <begin position="3"/>
        <end position="74"/>
    </location>
</feature>
<dbReference type="InterPro" id="IPR017972">
    <property type="entry name" value="Cyt_P450_CS"/>
</dbReference>
<evidence type="ECO:0000256" key="15">
    <source>
        <dbReference type="PROSITE-ProRule" id="PRU01263"/>
    </source>
</evidence>
<dbReference type="InterPro" id="IPR013087">
    <property type="entry name" value="Znf_C2H2_type"/>
</dbReference>
<comment type="subcellular location">
    <subcellularLocation>
        <location evidence="3">Endoplasmic reticulum membrane</location>
        <topology evidence="3">Peripheral membrane protein</topology>
    </subcellularLocation>
    <subcellularLocation>
        <location evidence="2">Microsome membrane</location>
        <topology evidence="2">Peripheral membrane protein</topology>
    </subcellularLocation>
</comment>
<dbReference type="VEuPathDB" id="VectorBase:LLONM1_010278"/>
<dbReference type="PROSITE" id="PS50157">
    <property type="entry name" value="ZINC_FINGER_C2H2_2"/>
    <property type="match status" value="4"/>
</dbReference>
<evidence type="ECO:0000256" key="8">
    <source>
        <dbReference type="ARBA" id="ARBA00022848"/>
    </source>
</evidence>
<evidence type="ECO:0000256" key="14">
    <source>
        <dbReference type="PROSITE-ProRule" id="PRU00042"/>
    </source>
</evidence>
<feature type="binding site" description="axial binding residue" evidence="13">
    <location>
        <position position="734"/>
    </location>
    <ligand>
        <name>heme</name>
        <dbReference type="ChEBI" id="CHEBI:30413"/>
    </ligand>
    <ligandPart>
        <name>Fe</name>
        <dbReference type="ChEBI" id="CHEBI:18248"/>
    </ligandPart>
</feature>
<dbReference type="CDD" id="cd11056">
    <property type="entry name" value="CYP6-like"/>
    <property type="match status" value="1"/>
</dbReference>
<evidence type="ECO:0000256" key="5">
    <source>
        <dbReference type="ARBA" id="ARBA00022617"/>
    </source>
</evidence>
<evidence type="ECO:0000256" key="1">
    <source>
        <dbReference type="ARBA" id="ARBA00001971"/>
    </source>
</evidence>
<evidence type="ECO:0000259" key="18">
    <source>
        <dbReference type="PROSITE" id="PS51915"/>
    </source>
</evidence>
<dbReference type="Pfam" id="PF07776">
    <property type="entry name" value="zf-AD"/>
    <property type="match status" value="1"/>
</dbReference>
<dbReference type="InterPro" id="IPR036236">
    <property type="entry name" value="Znf_C2H2_sf"/>
</dbReference>
<dbReference type="SUPFAM" id="SSF57716">
    <property type="entry name" value="Glucocorticoid receptor-like (DNA-binding domain)"/>
    <property type="match status" value="1"/>
</dbReference>
<keyword evidence="15" id="KW-0862">Zinc</keyword>
<name>A0A1B0GJL7_LUTLO</name>
<evidence type="ECO:0000256" key="2">
    <source>
        <dbReference type="ARBA" id="ARBA00004174"/>
    </source>
</evidence>
<dbReference type="GO" id="GO:0020037">
    <property type="term" value="F:heme binding"/>
    <property type="evidence" value="ECO:0007669"/>
    <property type="project" value="InterPro"/>
</dbReference>
<dbReference type="InterPro" id="IPR050476">
    <property type="entry name" value="Insect_CytP450_Detox"/>
</dbReference>
<keyword evidence="11" id="KW-0503">Monooxygenase</keyword>
<dbReference type="PROSITE" id="PS51915">
    <property type="entry name" value="ZAD"/>
    <property type="match status" value="1"/>
</dbReference>
<dbReference type="GO" id="GO:0008270">
    <property type="term" value="F:zinc ion binding"/>
    <property type="evidence" value="ECO:0007669"/>
    <property type="project" value="UniProtKB-UniRule"/>
</dbReference>
<dbReference type="SUPFAM" id="SSF57667">
    <property type="entry name" value="beta-beta-alpha zinc fingers"/>
    <property type="match status" value="2"/>
</dbReference>
<dbReference type="InterPro" id="IPR002401">
    <property type="entry name" value="Cyt_P450_E_grp-I"/>
</dbReference>
<dbReference type="Gene3D" id="3.30.160.60">
    <property type="entry name" value="Classic Zinc Finger"/>
    <property type="match status" value="2"/>
</dbReference>
<dbReference type="PRINTS" id="PR00463">
    <property type="entry name" value="EP450I"/>
</dbReference>
<dbReference type="SMART" id="SM00355">
    <property type="entry name" value="ZnF_C2H2"/>
    <property type="match status" value="5"/>
</dbReference>
<feature type="domain" description="C2H2-type" evidence="17">
    <location>
        <begin position="199"/>
        <end position="226"/>
    </location>
</feature>
<dbReference type="GO" id="GO:0004497">
    <property type="term" value="F:monooxygenase activity"/>
    <property type="evidence" value="ECO:0007669"/>
    <property type="project" value="UniProtKB-KW"/>
</dbReference>
<organism evidence="19 20">
    <name type="scientific">Lutzomyia longipalpis</name>
    <name type="common">Sand fly</name>
    <dbReference type="NCBI Taxonomy" id="7200"/>
    <lineage>
        <taxon>Eukaryota</taxon>
        <taxon>Metazoa</taxon>
        <taxon>Ecdysozoa</taxon>
        <taxon>Arthropoda</taxon>
        <taxon>Hexapoda</taxon>
        <taxon>Insecta</taxon>
        <taxon>Pterygota</taxon>
        <taxon>Neoptera</taxon>
        <taxon>Endopterygota</taxon>
        <taxon>Diptera</taxon>
        <taxon>Nematocera</taxon>
        <taxon>Psychodoidea</taxon>
        <taxon>Psychodidae</taxon>
        <taxon>Lutzomyia</taxon>
        <taxon>Lutzomyia</taxon>
    </lineage>
</organism>
<dbReference type="SUPFAM" id="SSF48264">
    <property type="entry name" value="Cytochrome P450"/>
    <property type="match status" value="1"/>
</dbReference>
<feature type="domain" description="C2H2-type" evidence="17">
    <location>
        <begin position="262"/>
        <end position="284"/>
    </location>
</feature>
<protein>
    <recommendedName>
        <fullName evidence="21">Cytochrome</fullName>
    </recommendedName>
</protein>
<dbReference type="Pfam" id="PF00096">
    <property type="entry name" value="zf-C2H2"/>
    <property type="match status" value="2"/>
</dbReference>
<dbReference type="Gene3D" id="1.10.630.10">
    <property type="entry name" value="Cytochrome P450"/>
    <property type="match status" value="1"/>
</dbReference>
<evidence type="ECO:0000256" key="10">
    <source>
        <dbReference type="ARBA" id="ARBA00023004"/>
    </source>
</evidence>
<keyword evidence="9" id="KW-0560">Oxidoreductase</keyword>
<feature type="region of interest" description="Disordered" evidence="16">
    <location>
        <begin position="92"/>
        <end position="116"/>
    </location>
</feature>
<keyword evidence="6 13" id="KW-0479">Metal-binding</keyword>
<keyword evidence="14" id="KW-0863">Zinc-finger</keyword>
<dbReference type="PROSITE" id="PS00028">
    <property type="entry name" value="ZINC_FINGER_C2H2_1"/>
    <property type="match status" value="4"/>
</dbReference>
<keyword evidence="10 13" id="KW-0408">Iron</keyword>
<comment type="cofactor">
    <cofactor evidence="1 13">
        <name>heme</name>
        <dbReference type="ChEBI" id="CHEBI:30413"/>
    </cofactor>
</comment>
<evidence type="ECO:0000256" key="16">
    <source>
        <dbReference type="SAM" id="MobiDB-lite"/>
    </source>
</evidence>
<dbReference type="PRINTS" id="PR00385">
    <property type="entry name" value="P450"/>
</dbReference>
<feature type="binding site" evidence="15">
    <location>
        <position position="5"/>
    </location>
    <ligand>
        <name>Zn(2+)</name>
        <dbReference type="ChEBI" id="CHEBI:29105"/>
    </ligand>
</feature>
<dbReference type="AlphaFoldDB" id="A0A1B0GJL7"/>
<evidence type="ECO:0000259" key="17">
    <source>
        <dbReference type="PROSITE" id="PS50157"/>
    </source>
</evidence>
<keyword evidence="12" id="KW-0472">Membrane</keyword>
<dbReference type="EnsemblMetazoa" id="LLOJ006646-RA">
    <property type="protein sequence ID" value="LLOJ006646-PA"/>
    <property type="gene ID" value="LLOJ006646"/>
</dbReference>
<dbReference type="EMBL" id="AJWK01021979">
    <property type="status" value="NOT_ANNOTATED_CDS"/>
    <property type="molecule type" value="Genomic_DNA"/>
</dbReference>
<evidence type="ECO:0000256" key="9">
    <source>
        <dbReference type="ARBA" id="ARBA00023002"/>
    </source>
</evidence>
<dbReference type="Proteomes" id="UP000092461">
    <property type="component" value="Unassembled WGS sequence"/>
</dbReference>
<evidence type="ECO:0000256" key="7">
    <source>
        <dbReference type="ARBA" id="ARBA00022824"/>
    </source>
</evidence>
<dbReference type="GO" id="GO:0016705">
    <property type="term" value="F:oxidoreductase activity, acting on paired donors, with incorporation or reduction of molecular oxygen"/>
    <property type="evidence" value="ECO:0007669"/>
    <property type="project" value="InterPro"/>
</dbReference>
<evidence type="ECO:0000256" key="6">
    <source>
        <dbReference type="ARBA" id="ARBA00022723"/>
    </source>
</evidence>
<comment type="similarity">
    <text evidence="4">Belongs to the cytochrome P450 family.</text>
</comment>
<feature type="binding site" evidence="15">
    <location>
        <position position="8"/>
    </location>
    <ligand>
        <name>Zn(2+)</name>
        <dbReference type="ChEBI" id="CHEBI:29105"/>
    </ligand>
</feature>
<dbReference type="InterPro" id="IPR012934">
    <property type="entry name" value="Znf_AD"/>
</dbReference>
<keyword evidence="8" id="KW-0492">Microsome</keyword>
<reference evidence="19" key="1">
    <citation type="submission" date="2020-05" db="UniProtKB">
        <authorList>
            <consortium name="EnsemblMetazoa"/>
        </authorList>
    </citation>
    <scope>IDENTIFICATION</scope>
    <source>
        <strain evidence="19">Jacobina</strain>
    </source>
</reference>
<dbReference type="PROSITE" id="PS00086">
    <property type="entry name" value="CYTOCHROME_P450"/>
    <property type="match status" value="1"/>
</dbReference>
<sequence>MSQVCRFCGQNTPNSLNLLKSPSVVANVEMCLARKVSSDDKLPIYCCIPCCSTLEKFASFIAMADATEKRLREMEEKVPPEIRNLPNVTTTRLVHRKRENKKISDTDEEQKEPKGDVTTIVKKLRERSDLTMTKIGMGSTSGETTEIPAVETAEKTTPPVTITNAPSSYLCMNCRDRFDSFDALSRHMKTPGQCQKKEHKCPTCSRTFDTRKKYYQHSITHRERSALICDQCGKSYTNRFNLENHKSSVHGDAVEESDSAIYRCRICMQQFTSRVELFRHIEAHDKVSRQLHLCDRCGKCFVSQEALKTHSRTHLYIALGVLAICLYFKWSLSFWKRKNVEAPPPLPIVGNMGEVIIQKKHYGVVCDEIYRSYPTARYVGFYKMGKPAIIVRDLDLVRDVLVANFGHFHDNDFQINSTLDPLLACNPFTAHGDEWKKIRNQVSPIFTTAKVRACFGIMREVGNSLIEYLEHSPDINRSEGVEIKSVMTKFTTDVVASAVFGVNAYAFVDAKSEFVTMSREFFTPSFGGVIRGLIAFFVPQIATLLRISFVSKSLDGRLRNLIRQLMASRENNAENTRKDFVQAFVDLKKKDQENRITEELIVGQALTFITDGTETSATVMSYTLYELARHPEIQKKVQEEIDRVTAAHGGEMTDEGIMELELLDRCIHENLRMHSVAFNMLRICTKDFELPPQFSTGSQHRVTIEAGTSVIIPISAIHMNRYAFLGFGEGPRICLGMRFGLFQVKMALYTILSRYNISVAAKQKLPLGVNVQSFLLAPKEPIWLTFEKRPMKSS</sequence>
<dbReference type="PANTHER" id="PTHR24292">
    <property type="entry name" value="CYTOCHROME P450"/>
    <property type="match status" value="1"/>
</dbReference>
<evidence type="ECO:0000256" key="11">
    <source>
        <dbReference type="ARBA" id="ARBA00023033"/>
    </source>
</evidence>
<dbReference type="VEuPathDB" id="VectorBase:LLOJ006646"/>
<evidence type="ECO:0000313" key="19">
    <source>
        <dbReference type="EnsemblMetazoa" id="LLOJ006646-PA"/>
    </source>
</evidence>
<evidence type="ECO:0000256" key="3">
    <source>
        <dbReference type="ARBA" id="ARBA00004406"/>
    </source>
</evidence>
<evidence type="ECO:0000256" key="13">
    <source>
        <dbReference type="PIRSR" id="PIRSR602401-1"/>
    </source>
</evidence>
<dbReference type="GO" id="GO:0005506">
    <property type="term" value="F:iron ion binding"/>
    <property type="evidence" value="ECO:0007669"/>
    <property type="project" value="InterPro"/>
</dbReference>
<evidence type="ECO:0000313" key="20">
    <source>
        <dbReference type="Proteomes" id="UP000092461"/>
    </source>
</evidence>
<keyword evidence="5 13" id="KW-0349">Heme</keyword>
<feature type="domain" description="C2H2-type" evidence="17">
    <location>
        <begin position="292"/>
        <end position="314"/>
    </location>
</feature>
<feature type="binding site" evidence="15">
    <location>
        <position position="50"/>
    </location>
    <ligand>
        <name>Zn(2+)</name>
        <dbReference type="ChEBI" id="CHEBI:29105"/>
    </ligand>
</feature>
<accession>A0A1B0GJL7</accession>
<dbReference type="InterPro" id="IPR036396">
    <property type="entry name" value="Cyt_P450_sf"/>
</dbReference>
<feature type="domain" description="C2H2-type" evidence="17">
    <location>
        <begin position="227"/>
        <end position="255"/>
    </location>
</feature>
<evidence type="ECO:0008006" key="21">
    <source>
        <dbReference type="Google" id="ProtNLM"/>
    </source>
</evidence>
<evidence type="ECO:0000256" key="12">
    <source>
        <dbReference type="ARBA" id="ARBA00023136"/>
    </source>
</evidence>
<dbReference type="Pfam" id="PF00067">
    <property type="entry name" value="p450"/>
    <property type="match status" value="1"/>
</dbReference>
<keyword evidence="7" id="KW-0256">Endoplasmic reticulum</keyword>
<dbReference type="InterPro" id="IPR001128">
    <property type="entry name" value="Cyt_P450"/>
</dbReference>
<proteinExistence type="inferred from homology"/>
<dbReference type="SMART" id="SM00868">
    <property type="entry name" value="zf-AD"/>
    <property type="match status" value="1"/>
</dbReference>
<evidence type="ECO:0000256" key="4">
    <source>
        <dbReference type="ARBA" id="ARBA00010617"/>
    </source>
</evidence>
<dbReference type="GO" id="GO:0005634">
    <property type="term" value="C:nucleus"/>
    <property type="evidence" value="ECO:0007669"/>
    <property type="project" value="InterPro"/>
</dbReference>
<feature type="compositionally biased region" description="Basic and acidic residues" evidence="16">
    <location>
        <begin position="101"/>
        <end position="115"/>
    </location>
</feature>